<accession>A0A9W4JS88</accession>
<name>A0A9W4JS88_9EURO</name>
<gene>
    <name evidence="1" type="ORF">PSALAMII_LOCUS9013</name>
</gene>
<comment type="caution">
    <text evidence="1">The sequence shown here is derived from an EMBL/GenBank/DDBJ whole genome shotgun (WGS) entry which is preliminary data.</text>
</comment>
<evidence type="ECO:0000313" key="2">
    <source>
        <dbReference type="Proteomes" id="UP001152646"/>
    </source>
</evidence>
<dbReference type="EMBL" id="CAJVPA010000217">
    <property type="protein sequence ID" value="CAG8409455.1"/>
    <property type="molecule type" value="Genomic_DNA"/>
</dbReference>
<dbReference type="OrthoDB" id="4424523at2759"/>
<reference evidence="1" key="1">
    <citation type="submission" date="2021-07" db="EMBL/GenBank/DDBJ databases">
        <authorList>
            <person name="Branca A.L. A."/>
        </authorList>
    </citation>
    <scope>NUCLEOTIDE SEQUENCE</scope>
</reference>
<protein>
    <submittedName>
        <fullName evidence="1">Uncharacterized protein</fullName>
    </submittedName>
</protein>
<organism evidence="1 2">
    <name type="scientific">Penicillium salamii</name>
    <dbReference type="NCBI Taxonomy" id="1612424"/>
    <lineage>
        <taxon>Eukaryota</taxon>
        <taxon>Fungi</taxon>
        <taxon>Dikarya</taxon>
        <taxon>Ascomycota</taxon>
        <taxon>Pezizomycotina</taxon>
        <taxon>Eurotiomycetes</taxon>
        <taxon>Eurotiomycetidae</taxon>
        <taxon>Eurotiales</taxon>
        <taxon>Aspergillaceae</taxon>
        <taxon>Penicillium</taxon>
    </lineage>
</organism>
<evidence type="ECO:0000313" key="1">
    <source>
        <dbReference type="EMBL" id="CAG8409455.1"/>
    </source>
</evidence>
<proteinExistence type="predicted"/>
<sequence>MDELRHSLLTYPDWGFVIYRTTYSAESDTLFPDAIRFIEGCIKEEFFAEADRCAPNEPSEIWAKHRSTIVQDSTQFDGASLETIRAHFEAWVETQGLRDSWTKWRMCMIIDEESLQTLKDAPIEALEDGTLEDTDKDLRYVKFLEAFPTMDKYDTFPGWMKCWPFVLFDLWSMMGDGDEMRGSFCRIEDPDDDEDFPFPGVYCG</sequence>
<dbReference type="Proteomes" id="UP001152646">
    <property type="component" value="Unassembled WGS sequence"/>
</dbReference>
<dbReference type="AlphaFoldDB" id="A0A9W4JS88"/>